<organism evidence="7 8">
    <name type="scientific">Haliangium ochraceum (strain DSM 14365 / JCM 11303 / SMP-2)</name>
    <dbReference type="NCBI Taxonomy" id="502025"/>
    <lineage>
        <taxon>Bacteria</taxon>
        <taxon>Pseudomonadati</taxon>
        <taxon>Myxococcota</taxon>
        <taxon>Polyangia</taxon>
        <taxon>Haliangiales</taxon>
        <taxon>Kofleriaceae</taxon>
        <taxon>Haliangium</taxon>
    </lineage>
</organism>
<comment type="pathway">
    <text evidence="3">Amino-acid biosynthesis; ergothioneine biosynthesis.</text>
</comment>
<evidence type="ECO:0000313" key="7">
    <source>
        <dbReference type="EMBL" id="ACY18593.1"/>
    </source>
</evidence>
<dbReference type="InterPro" id="IPR005532">
    <property type="entry name" value="SUMF_dom"/>
</dbReference>
<dbReference type="HOGENOM" id="CLU_012431_9_0_7"/>
<dbReference type="InterPro" id="IPR017806">
    <property type="entry name" value="EgtB"/>
</dbReference>
<dbReference type="NCBIfam" id="TIGR03440">
    <property type="entry name" value="egtB_TIGR03440"/>
    <property type="match status" value="1"/>
</dbReference>
<evidence type="ECO:0000259" key="6">
    <source>
        <dbReference type="Pfam" id="PF12867"/>
    </source>
</evidence>
<proteinExistence type="predicted"/>
<dbReference type="PANTHER" id="PTHR23150:SF36">
    <property type="entry name" value="HERCYNINE OXYGENASE"/>
    <property type="match status" value="1"/>
</dbReference>
<dbReference type="EMBL" id="CP001804">
    <property type="protein sequence ID" value="ACY18593.1"/>
    <property type="molecule type" value="Genomic_DNA"/>
</dbReference>
<name>D0LL97_HALO1</name>
<dbReference type="KEGG" id="hoh:Hoch_6118"/>
<sequence>MSSVAFRDTTQSSEVAAPRSAGEVSDDRSEPGARFAALAARYAAVRARSAEISAPLAAEDQVIQTIPEVSPTKWHLAHTTWFFERFVLQELDGDYRVCDPRYDHLFNSYYYTVGEMFPRDKRGSLSRPTVAEIARYRHYVDEAMAALLEAAKDARLATETCANLAVRVRLGLEHERQHQELMLTDIKHVLFSNPLGPAYRQPAAARPAGAGESRAARFVEQPGGLREIGTDGGEFCFDNELPRHQVLVRPHAISDRLVTNGEFREFVAQGAYRDCSLWLADGWSRLRTQGLERPLYWHADGEREFTLAGWQPIDDAAPVSHVNVYEADAFARWAGARLPSEAEWELAAEGTAVAGNFYESGHLHPVPAASDEGEPVRQLFGEVWEWTASPYLPYPGFKPLAGSLGEYNGKFMCNQLVVRGGSCVTALDHIRASYRSFFYPHDCWQFLGFRLARDS</sequence>
<feature type="domain" description="DinB-like" evidence="6">
    <location>
        <begin position="43"/>
        <end position="182"/>
    </location>
</feature>
<dbReference type="SUPFAM" id="SSF56436">
    <property type="entry name" value="C-type lectin-like"/>
    <property type="match status" value="1"/>
</dbReference>
<evidence type="ECO:0000256" key="1">
    <source>
        <dbReference type="ARBA" id="ARBA00023002"/>
    </source>
</evidence>
<keyword evidence="2" id="KW-0408">Iron</keyword>
<dbReference type="Pfam" id="PF12867">
    <property type="entry name" value="DinB_2"/>
    <property type="match status" value="1"/>
</dbReference>
<feature type="domain" description="Sulfatase-modifying factor enzyme-like" evidence="5">
    <location>
        <begin position="216"/>
        <end position="362"/>
    </location>
</feature>
<evidence type="ECO:0008006" key="9">
    <source>
        <dbReference type="Google" id="ProtNLM"/>
    </source>
</evidence>
<reference evidence="7 8" key="1">
    <citation type="journal article" date="2010" name="Stand. Genomic Sci.">
        <title>Complete genome sequence of Haliangium ochraceum type strain (SMP-2).</title>
        <authorList>
            <consortium name="US DOE Joint Genome Institute (JGI-PGF)"/>
            <person name="Ivanova N."/>
            <person name="Daum C."/>
            <person name="Lang E."/>
            <person name="Abt B."/>
            <person name="Kopitz M."/>
            <person name="Saunders E."/>
            <person name="Lapidus A."/>
            <person name="Lucas S."/>
            <person name="Glavina Del Rio T."/>
            <person name="Nolan M."/>
            <person name="Tice H."/>
            <person name="Copeland A."/>
            <person name="Cheng J.F."/>
            <person name="Chen F."/>
            <person name="Bruce D."/>
            <person name="Goodwin L."/>
            <person name="Pitluck S."/>
            <person name="Mavromatis K."/>
            <person name="Pati A."/>
            <person name="Mikhailova N."/>
            <person name="Chen A."/>
            <person name="Palaniappan K."/>
            <person name="Land M."/>
            <person name="Hauser L."/>
            <person name="Chang Y.J."/>
            <person name="Jeffries C.D."/>
            <person name="Detter J.C."/>
            <person name="Brettin T."/>
            <person name="Rohde M."/>
            <person name="Goker M."/>
            <person name="Bristow J."/>
            <person name="Markowitz V."/>
            <person name="Eisen J.A."/>
            <person name="Hugenholtz P."/>
            <person name="Kyrpides N.C."/>
            <person name="Klenk H.P."/>
        </authorList>
    </citation>
    <scope>NUCLEOTIDE SEQUENCE [LARGE SCALE GENOMIC DNA]</scope>
    <source>
        <strain evidence="8">DSM 14365 / CIP 107738 / JCM 11303 / AJ 13395 / SMP-2</strain>
    </source>
</reference>
<keyword evidence="1" id="KW-0560">Oxidoreductase</keyword>
<accession>D0LL97</accession>
<dbReference type="eggNOG" id="COG1262">
    <property type="taxonomic scope" value="Bacteria"/>
</dbReference>
<dbReference type="InterPro" id="IPR016187">
    <property type="entry name" value="CTDL_fold"/>
</dbReference>
<dbReference type="RefSeq" id="WP_012831185.1">
    <property type="nucleotide sequence ID" value="NC_013440.1"/>
</dbReference>
<evidence type="ECO:0000256" key="2">
    <source>
        <dbReference type="ARBA" id="ARBA00023004"/>
    </source>
</evidence>
<feature type="region of interest" description="Disordered" evidence="4">
    <location>
        <begin position="1"/>
        <end position="29"/>
    </location>
</feature>
<feature type="compositionally biased region" description="Polar residues" evidence="4">
    <location>
        <begin position="1"/>
        <end position="14"/>
    </location>
</feature>
<feature type="domain" description="Sulfatase-modifying factor enzyme-like" evidence="5">
    <location>
        <begin position="376"/>
        <end position="453"/>
    </location>
</feature>
<dbReference type="AlphaFoldDB" id="D0LL97"/>
<evidence type="ECO:0000313" key="8">
    <source>
        <dbReference type="Proteomes" id="UP000001880"/>
    </source>
</evidence>
<dbReference type="STRING" id="502025.Hoch_6118"/>
<gene>
    <name evidence="7" type="ordered locus">Hoch_6118</name>
</gene>
<dbReference type="Gene3D" id="3.90.1580.10">
    <property type="entry name" value="paralog of FGE (formylglycine-generating enzyme)"/>
    <property type="match status" value="1"/>
</dbReference>
<keyword evidence="8" id="KW-1185">Reference proteome</keyword>
<protein>
    <recommendedName>
        <fullName evidence="9">Ergothioneine biosynthesis protein EgtB</fullName>
    </recommendedName>
</protein>
<dbReference type="OrthoDB" id="9768004at2"/>
<dbReference type="InterPro" id="IPR051043">
    <property type="entry name" value="Sulfatase_Mod_Factor_Kinase"/>
</dbReference>
<evidence type="ECO:0000256" key="4">
    <source>
        <dbReference type="SAM" id="MobiDB-lite"/>
    </source>
</evidence>
<dbReference type="Proteomes" id="UP000001880">
    <property type="component" value="Chromosome"/>
</dbReference>
<dbReference type="InterPro" id="IPR042095">
    <property type="entry name" value="SUMF_sf"/>
</dbReference>
<dbReference type="InterPro" id="IPR024775">
    <property type="entry name" value="DinB-like"/>
</dbReference>
<dbReference type="GO" id="GO:0052699">
    <property type="term" value="P:ergothioneine biosynthetic process"/>
    <property type="evidence" value="ECO:0007669"/>
    <property type="project" value="InterPro"/>
</dbReference>
<evidence type="ECO:0000259" key="5">
    <source>
        <dbReference type="Pfam" id="PF03781"/>
    </source>
</evidence>
<evidence type="ECO:0000256" key="3">
    <source>
        <dbReference type="ARBA" id="ARBA00037882"/>
    </source>
</evidence>
<dbReference type="PANTHER" id="PTHR23150">
    <property type="entry name" value="SULFATASE MODIFYING FACTOR 1, 2"/>
    <property type="match status" value="1"/>
</dbReference>
<dbReference type="Pfam" id="PF03781">
    <property type="entry name" value="FGE-sulfatase"/>
    <property type="match status" value="2"/>
</dbReference>